<reference evidence="2" key="1">
    <citation type="journal article" date="2017" name="Nat. Microbiol.">
        <title>Global analysis of biosynthetic gene clusters reveals vast potential of secondary metabolite production in Penicillium species.</title>
        <authorList>
            <person name="Nielsen J.C."/>
            <person name="Grijseels S."/>
            <person name="Prigent S."/>
            <person name="Ji B."/>
            <person name="Dainat J."/>
            <person name="Nielsen K.F."/>
            <person name="Frisvad J.C."/>
            <person name="Workman M."/>
            <person name="Nielsen J."/>
        </authorList>
    </citation>
    <scope>NUCLEOTIDE SEQUENCE [LARGE SCALE GENOMIC DNA]</scope>
    <source>
        <strain evidence="2">IBT 24891</strain>
    </source>
</reference>
<dbReference type="EMBL" id="MLKD01000026">
    <property type="protein sequence ID" value="OQE15871.1"/>
    <property type="molecule type" value="Genomic_DNA"/>
</dbReference>
<gene>
    <name evidence="1" type="ORF">PENSTE_c026G00733</name>
</gene>
<keyword evidence="2" id="KW-1185">Reference proteome</keyword>
<name>A0A1V6SP90_9EURO</name>
<protein>
    <submittedName>
        <fullName evidence="1">Uncharacterized protein</fullName>
    </submittedName>
</protein>
<evidence type="ECO:0000313" key="1">
    <source>
        <dbReference type="EMBL" id="OQE15871.1"/>
    </source>
</evidence>
<accession>A0A1V6SP90</accession>
<sequence length="9" mass="1115">MNGYMMKIK</sequence>
<comment type="caution">
    <text evidence="1">The sequence shown here is derived from an EMBL/GenBank/DDBJ whole genome shotgun (WGS) entry which is preliminary data.</text>
</comment>
<proteinExistence type="predicted"/>
<evidence type="ECO:0000313" key="2">
    <source>
        <dbReference type="Proteomes" id="UP000191285"/>
    </source>
</evidence>
<dbReference type="Proteomes" id="UP000191285">
    <property type="component" value="Unassembled WGS sequence"/>
</dbReference>
<organism evidence="1 2">
    <name type="scientific">Penicillium steckii</name>
    <dbReference type="NCBI Taxonomy" id="303698"/>
    <lineage>
        <taxon>Eukaryota</taxon>
        <taxon>Fungi</taxon>
        <taxon>Dikarya</taxon>
        <taxon>Ascomycota</taxon>
        <taxon>Pezizomycotina</taxon>
        <taxon>Eurotiomycetes</taxon>
        <taxon>Eurotiomycetidae</taxon>
        <taxon>Eurotiales</taxon>
        <taxon>Aspergillaceae</taxon>
        <taxon>Penicillium</taxon>
    </lineage>
</organism>